<proteinExistence type="inferred from homology"/>
<dbReference type="RefSeq" id="WP_226954974.1">
    <property type="nucleotide sequence ID" value="NZ_JACDXW010000006.1"/>
</dbReference>
<feature type="transmembrane region" description="Helical" evidence="7">
    <location>
        <begin position="79"/>
        <end position="99"/>
    </location>
</feature>
<feature type="domain" description="Bacterial sugar transferase" evidence="8">
    <location>
        <begin position="280"/>
        <end position="464"/>
    </location>
</feature>
<evidence type="ECO:0000313" key="10">
    <source>
        <dbReference type="Proteomes" id="UP000776983"/>
    </source>
</evidence>
<evidence type="ECO:0000256" key="3">
    <source>
        <dbReference type="ARBA" id="ARBA00022679"/>
    </source>
</evidence>
<reference evidence="9 10" key="1">
    <citation type="submission" date="2020-07" db="EMBL/GenBank/DDBJ databases">
        <title>Pusillimonas sp. nov., isolated from poultry manure in Taiwan.</title>
        <authorList>
            <person name="Lin S.-Y."/>
            <person name="Tang Y.-S."/>
            <person name="Young C.-C."/>
        </authorList>
    </citation>
    <scope>NUCLEOTIDE SEQUENCE [LARGE SCALE GENOMIC DNA]</scope>
    <source>
        <strain evidence="9 10">CC-YST705</strain>
    </source>
</reference>
<keyword evidence="4 7" id="KW-0812">Transmembrane</keyword>
<protein>
    <submittedName>
        <fullName evidence="9">Undecaprenyl-phosphate glucose phosphotransferase</fullName>
        <ecNumber evidence="9">2.7.8.31</ecNumber>
    </submittedName>
</protein>
<dbReference type="Pfam" id="PF02397">
    <property type="entry name" value="Bac_transf"/>
    <property type="match status" value="1"/>
</dbReference>
<comment type="subcellular location">
    <subcellularLocation>
        <location evidence="1">Membrane</location>
        <topology evidence="1">Multi-pass membrane protein</topology>
    </subcellularLocation>
</comment>
<dbReference type="PANTHER" id="PTHR30576">
    <property type="entry name" value="COLANIC BIOSYNTHESIS UDP-GLUCOSE LIPID CARRIER TRANSFERASE"/>
    <property type="match status" value="1"/>
</dbReference>
<sequence length="471" mass="53230">MFQPEKLGRHNHAFLLASGLVSALINGGASWVLVHYYGLIGDIYLTITPLMLGLTAFLAFYSFQLMISARSALWMLGQGLVRWTRVLLVGMILFFFFLYEDVHQIVLRTMMLQWVIAVLPLQLLLLITLRQAALKINNSPSNRRRAVFVGLGPEALKLAQRLQRSPILGIEIVGYYASQPQPLETASGKVELRYLGNYSDAVPEVEQNSYAIVFVTLKEREGLPDFAALVDRLYDSTGSIYFLPEPRLSEGFSVHGAEIAGVSLLALHETTMLGASRYVKRAMDLLLSGIALVLLSPVMLLAALAVKLSSPGPILYRQKRYGERGKPITVYKFRSMYVHAPQDGVLRQASQGDARVTKVGWFLRRSSLDELPQLFNVLEGTMSLVGPRPHAASHNEFYRHQIRGYMLRHTVKPGITGWAQVNGLRGETDTLDKMQRRVEYDRYYITHWSLGLDIRILFTTVWRLVWDRNAY</sequence>
<evidence type="ECO:0000256" key="2">
    <source>
        <dbReference type="ARBA" id="ARBA00006464"/>
    </source>
</evidence>
<dbReference type="NCBIfam" id="TIGR03025">
    <property type="entry name" value="EPS_sugtrans"/>
    <property type="match status" value="1"/>
</dbReference>
<dbReference type="EMBL" id="JACDXW010000006">
    <property type="protein sequence ID" value="MCB5364561.1"/>
    <property type="molecule type" value="Genomic_DNA"/>
</dbReference>
<feature type="transmembrane region" description="Helical" evidence="7">
    <location>
        <begin position="43"/>
        <end position="67"/>
    </location>
</feature>
<dbReference type="InterPro" id="IPR017473">
    <property type="entry name" value="Undecaprenyl-P_gluc_Ptfrase"/>
</dbReference>
<comment type="caution">
    <text evidence="9">The sequence shown here is derived from an EMBL/GenBank/DDBJ whole genome shotgun (WGS) entry which is preliminary data.</text>
</comment>
<dbReference type="PANTHER" id="PTHR30576:SF0">
    <property type="entry name" value="UNDECAPRENYL-PHOSPHATE N-ACETYLGALACTOSAMINYL 1-PHOSPHATE TRANSFERASE-RELATED"/>
    <property type="match status" value="1"/>
</dbReference>
<evidence type="ECO:0000313" key="9">
    <source>
        <dbReference type="EMBL" id="MCB5364561.1"/>
    </source>
</evidence>
<feature type="transmembrane region" description="Helical" evidence="7">
    <location>
        <begin position="285"/>
        <end position="306"/>
    </location>
</feature>
<dbReference type="EC" id="2.7.8.31" evidence="9"/>
<evidence type="ECO:0000256" key="7">
    <source>
        <dbReference type="SAM" id="Phobius"/>
    </source>
</evidence>
<comment type="similarity">
    <text evidence="2">Belongs to the bacterial sugar transferase family.</text>
</comment>
<organism evidence="9 10">
    <name type="scientific">Mesopusillimonas faecipullorum</name>
    <dbReference type="NCBI Taxonomy" id="2755040"/>
    <lineage>
        <taxon>Bacteria</taxon>
        <taxon>Pseudomonadati</taxon>
        <taxon>Pseudomonadota</taxon>
        <taxon>Betaproteobacteria</taxon>
        <taxon>Burkholderiales</taxon>
        <taxon>Alcaligenaceae</taxon>
        <taxon>Mesopusillimonas</taxon>
    </lineage>
</organism>
<feature type="transmembrane region" description="Helical" evidence="7">
    <location>
        <begin position="111"/>
        <end position="129"/>
    </location>
</feature>
<evidence type="ECO:0000256" key="5">
    <source>
        <dbReference type="ARBA" id="ARBA00022989"/>
    </source>
</evidence>
<evidence type="ECO:0000256" key="4">
    <source>
        <dbReference type="ARBA" id="ARBA00022692"/>
    </source>
</evidence>
<keyword evidence="5 7" id="KW-1133">Transmembrane helix</keyword>
<dbReference type="NCBIfam" id="TIGR03023">
    <property type="entry name" value="WcaJ_sugtrans"/>
    <property type="match status" value="1"/>
</dbReference>
<evidence type="ECO:0000259" key="8">
    <source>
        <dbReference type="Pfam" id="PF02397"/>
    </source>
</evidence>
<evidence type="ECO:0000256" key="6">
    <source>
        <dbReference type="ARBA" id="ARBA00023136"/>
    </source>
</evidence>
<dbReference type="InterPro" id="IPR017475">
    <property type="entry name" value="EPS_sugar_tfrase"/>
</dbReference>
<gene>
    <name evidence="9" type="ORF">H0484_12470</name>
</gene>
<feature type="transmembrane region" description="Helical" evidence="7">
    <location>
        <begin position="12"/>
        <end position="37"/>
    </location>
</feature>
<evidence type="ECO:0000256" key="1">
    <source>
        <dbReference type="ARBA" id="ARBA00004141"/>
    </source>
</evidence>
<keyword evidence="3 9" id="KW-0808">Transferase</keyword>
<dbReference type="InterPro" id="IPR003362">
    <property type="entry name" value="Bact_transf"/>
</dbReference>
<name>A0ABS8CEU2_9BURK</name>
<keyword evidence="6 7" id="KW-0472">Membrane</keyword>
<dbReference type="Proteomes" id="UP000776983">
    <property type="component" value="Unassembled WGS sequence"/>
</dbReference>
<dbReference type="GO" id="GO:0089702">
    <property type="term" value="F:undecaprenyl-phosphate glucose phosphotransferase activity"/>
    <property type="evidence" value="ECO:0007669"/>
    <property type="project" value="UniProtKB-EC"/>
</dbReference>
<accession>A0ABS8CEU2</accession>
<keyword evidence="10" id="KW-1185">Reference proteome</keyword>
<dbReference type="Pfam" id="PF13727">
    <property type="entry name" value="CoA_binding_3"/>
    <property type="match status" value="1"/>
</dbReference>